<protein>
    <recommendedName>
        <fullName evidence="6">S-adenosyl-L-methionine-dependent methyltransferase</fullName>
        <ecNumber evidence="6">2.1.1.-</ecNumber>
    </recommendedName>
</protein>
<dbReference type="GO" id="GO:0008168">
    <property type="term" value="F:methyltransferase activity"/>
    <property type="evidence" value="ECO:0007669"/>
    <property type="project" value="UniProtKB-UniRule"/>
</dbReference>
<evidence type="ECO:0000256" key="5">
    <source>
        <dbReference type="ARBA" id="ARBA00022691"/>
    </source>
</evidence>
<sequence>MTRTDNDGGDIADNVGATALGGAITRAAESQRDCPLFTDPYAQFFLDAATARGWRAPSPGPGADYTAVRTKWFDEQFIAAGANGIEQTVILAAGLDARAWRLPWVQGSVVYEIDQPSVLEFKADTLAAHGARPAVTYHAVPVDVRQDWPKALRQAGFDRVAPTLCVVEGLLSHLPAAEQELLVQRITDLSASSSRVAVEGHGDVATWLTHRDWAVETTEALDLMERYGRSPSGEEANATPRSLLIDARLAG</sequence>
<dbReference type="InterPro" id="IPR007213">
    <property type="entry name" value="Ppm1/Ppm2/Tcmp"/>
</dbReference>
<dbReference type="EC" id="2.1.1.-" evidence="6"/>
<keyword evidence="4" id="KW-0808">Transferase</keyword>
<accession>A0A1A2ZCR1</accession>
<dbReference type="AlphaFoldDB" id="A0A1A2ZCR1"/>
<dbReference type="RefSeq" id="WP_065014218.1">
    <property type="nucleotide sequence ID" value="NZ_LZKJ01000087.1"/>
</dbReference>
<dbReference type="PANTHER" id="PTHR43619">
    <property type="entry name" value="S-ADENOSYL-L-METHIONINE-DEPENDENT METHYLTRANSFERASE YKTD-RELATED"/>
    <property type="match status" value="1"/>
</dbReference>
<dbReference type="EMBL" id="LZKJ01000087">
    <property type="protein sequence ID" value="OBI47458.1"/>
    <property type="molecule type" value="Genomic_DNA"/>
</dbReference>
<dbReference type="OrthoDB" id="9806164at2"/>
<evidence type="ECO:0000256" key="6">
    <source>
        <dbReference type="RuleBase" id="RU362030"/>
    </source>
</evidence>
<dbReference type="Proteomes" id="UP000093592">
    <property type="component" value="Unassembled WGS sequence"/>
</dbReference>
<comment type="function">
    <text evidence="1 6">Exhibits S-adenosyl-L-methionine-dependent methyltransferase activity.</text>
</comment>
<dbReference type="PANTHER" id="PTHR43619:SF2">
    <property type="entry name" value="S-ADENOSYL-L-METHIONINE-DEPENDENT METHYLTRANSFERASES SUPERFAMILY PROTEIN"/>
    <property type="match status" value="1"/>
</dbReference>
<name>A0A1A2ZCR1_9MYCO</name>
<evidence type="ECO:0000256" key="2">
    <source>
        <dbReference type="ARBA" id="ARBA00008138"/>
    </source>
</evidence>
<evidence type="ECO:0000256" key="1">
    <source>
        <dbReference type="ARBA" id="ARBA00003907"/>
    </source>
</evidence>
<comment type="caution">
    <text evidence="7">The sequence shown here is derived from an EMBL/GenBank/DDBJ whole genome shotgun (WGS) entry which is preliminary data.</text>
</comment>
<dbReference type="Pfam" id="PF04072">
    <property type="entry name" value="LCM"/>
    <property type="match status" value="1"/>
</dbReference>
<organism evidence="7 8">
    <name type="scientific">Mycobacterium kyorinense</name>
    <dbReference type="NCBI Taxonomy" id="487514"/>
    <lineage>
        <taxon>Bacteria</taxon>
        <taxon>Bacillati</taxon>
        <taxon>Actinomycetota</taxon>
        <taxon>Actinomycetes</taxon>
        <taxon>Mycobacteriales</taxon>
        <taxon>Mycobacteriaceae</taxon>
        <taxon>Mycobacterium</taxon>
    </lineage>
</organism>
<dbReference type="NCBIfam" id="TIGR00027">
    <property type="entry name" value="mthyl_TIGR00027"/>
    <property type="match status" value="1"/>
</dbReference>
<keyword evidence="3 6" id="KW-0489">Methyltransferase</keyword>
<dbReference type="SUPFAM" id="SSF53335">
    <property type="entry name" value="S-adenosyl-L-methionine-dependent methyltransferases"/>
    <property type="match status" value="1"/>
</dbReference>
<evidence type="ECO:0000256" key="4">
    <source>
        <dbReference type="ARBA" id="ARBA00022679"/>
    </source>
</evidence>
<dbReference type="Gene3D" id="3.40.50.150">
    <property type="entry name" value="Vaccinia Virus protein VP39"/>
    <property type="match status" value="1"/>
</dbReference>
<evidence type="ECO:0000256" key="3">
    <source>
        <dbReference type="ARBA" id="ARBA00022603"/>
    </source>
</evidence>
<reference evidence="8" key="1">
    <citation type="submission" date="2016-06" db="EMBL/GenBank/DDBJ databases">
        <authorList>
            <person name="Sutton G."/>
            <person name="Brinkac L."/>
            <person name="Sanka R."/>
            <person name="Adams M."/>
            <person name="Lau E."/>
            <person name="Sam S."/>
            <person name="Sreng N."/>
            <person name="Him V."/>
            <person name="Kerleguer A."/>
            <person name="Cheng S."/>
        </authorList>
    </citation>
    <scope>NUCLEOTIDE SEQUENCE [LARGE SCALE GENOMIC DNA]</scope>
    <source>
        <strain evidence="8">E861</strain>
    </source>
</reference>
<dbReference type="InterPro" id="IPR011610">
    <property type="entry name" value="SAM_mthyl_Trfase_ML2640-like"/>
</dbReference>
<comment type="similarity">
    <text evidence="2 6">Belongs to the UPF0677 family.</text>
</comment>
<proteinExistence type="inferred from homology"/>
<evidence type="ECO:0000313" key="7">
    <source>
        <dbReference type="EMBL" id="OBI47458.1"/>
    </source>
</evidence>
<keyword evidence="5 6" id="KW-0949">S-adenosyl-L-methionine</keyword>
<gene>
    <name evidence="7" type="ORF">A5707_19455</name>
</gene>
<dbReference type="GO" id="GO:0032259">
    <property type="term" value="P:methylation"/>
    <property type="evidence" value="ECO:0007669"/>
    <property type="project" value="UniProtKB-KW"/>
</dbReference>
<evidence type="ECO:0000313" key="8">
    <source>
        <dbReference type="Proteomes" id="UP000093592"/>
    </source>
</evidence>
<dbReference type="InterPro" id="IPR029063">
    <property type="entry name" value="SAM-dependent_MTases_sf"/>
</dbReference>